<dbReference type="InterPro" id="IPR051021">
    <property type="entry name" value="Mito_Ser/Thr_phosphatase"/>
</dbReference>
<dbReference type="InterPro" id="IPR029033">
    <property type="entry name" value="His_PPase_superfam"/>
</dbReference>
<comment type="caution">
    <text evidence="3">The sequence shown here is derived from an EMBL/GenBank/DDBJ whole genome shotgun (WGS) entry which is preliminary data.</text>
</comment>
<accession>A0A9X3S7B4</accession>
<dbReference type="AlphaFoldDB" id="A0A9X3S7B4"/>
<feature type="compositionally biased region" description="Basic and acidic residues" evidence="2">
    <location>
        <begin position="13"/>
        <end position="28"/>
    </location>
</feature>
<proteinExistence type="predicted"/>
<reference evidence="3" key="1">
    <citation type="submission" date="2022-10" db="EMBL/GenBank/DDBJ databases">
        <title>The WGS of Solirubrobacter phytolaccae KCTC 29190.</title>
        <authorList>
            <person name="Jiang Z."/>
        </authorList>
    </citation>
    <scope>NUCLEOTIDE SEQUENCE</scope>
    <source>
        <strain evidence="3">KCTC 29190</strain>
    </source>
</reference>
<evidence type="ECO:0000313" key="4">
    <source>
        <dbReference type="Proteomes" id="UP001147653"/>
    </source>
</evidence>
<keyword evidence="4" id="KW-1185">Reference proteome</keyword>
<protein>
    <submittedName>
        <fullName evidence="3">Histidine phosphatase family protein</fullName>
    </submittedName>
</protein>
<evidence type="ECO:0000256" key="2">
    <source>
        <dbReference type="SAM" id="MobiDB-lite"/>
    </source>
</evidence>
<organism evidence="3 4">
    <name type="scientific">Solirubrobacter phytolaccae</name>
    <dbReference type="NCBI Taxonomy" id="1404360"/>
    <lineage>
        <taxon>Bacteria</taxon>
        <taxon>Bacillati</taxon>
        <taxon>Actinomycetota</taxon>
        <taxon>Thermoleophilia</taxon>
        <taxon>Solirubrobacterales</taxon>
        <taxon>Solirubrobacteraceae</taxon>
        <taxon>Solirubrobacter</taxon>
    </lineage>
</organism>
<gene>
    <name evidence="3" type="ORF">OJ997_01520</name>
</gene>
<dbReference type="PANTHER" id="PTHR20935:SF0">
    <property type="entry name" value="SERINE_THREONINE-PROTEIN PHOSPHATASE PGAM5, MITOCHONDRIAL"/>
    <property type="match status" value="1"/>
</dbReference>
<sequence>MAAQLWMLRHGEAVPHDSKPDAERELTPRGRTQAEAAGRALAALNVELAACYASPKVRAWETAQLACAALNVKLIREDALANGFSRVDALTLLEAHDAHILVVGHEPSFSQVVYDLTSARVDFKKGGVAAISATRTAGQLLALLRPRDLEAISAPRG</sequence>
<dbReference type="EMBL" id="JAPDDP010000002">
    <property type="protein sequence ID" value="MDA0178956.1"/>
    <property type="molecule type" value="Genomic_DNA"/>
</dbReference>
<feature type="region of interest" description="Disordered" evidence="2">
    <location>
        <begin position="13"/>
        <end position="32"/>
    </location>
</feature>
<evidence type="ECO:0000256" key="1">
    <source>
        <dbReference type="ARBA" id="ARBA00022801"/>
    </source>
</evidence>
<name>A0A9X3S7B4_9ACTN</name>
<evidence type="ECO:0000313" key="3">
    <source>
        <dbReference type="EMBL" id="MDA0178956.1"/>
    </source>
</evidence>
<dbReference type="InterPro" id="IPR013078">
    <property type="entry name" value="His_Pase_superF_clade-1"/>
</dbReference>
<dbReference type="Proteomes" id="UP001147653">
    <property type="component" value="Unassembled WGS sequence"/>
</dbReference>
<dbReference type="RefSeq" id="WP_270023222.1">
    <property type="nucleotide sequence ID" value="NZ_JAPDDP010000002.1"/>
</dbReference>
<dbReference type="CDD" id="cd07067">
    <property type="entry name" value="HP_PGM_like"/>
    <property type="match status" value="1"/>
</dbReference>
<keyword evidence="1" id="KW-0378">Hydrolase</keyword>
<dbReference type="GO" id="GO:0016787">
    <property type="term" value="F:hydrolase activity"/>
    <property type="evidence" value="ECO:0007669"/>
    <property type="project" value="UniProtKB-KW"/>
</dbReference>
<dbReference type="PANTHER" id="PTHR20935">
    <property type="entry name" value="PHOSPHOGLYCERATE MUTASE-RELATED"/>
    <property type="match status" value="1"/>
</dbReference>
<dbReference type="Pfam" id="PF00300">
    <property type="entry name" value="His_Phos_1"/>
    <property type="match status" value="1"/>
</dbReference>
<dbReference type="SMART" id="SM00855">
    <property type="entry name" value="PGAM"/>
    <property type="match status" value="1"/>
</dbReference>
<dbReference type="SUPFAM" id="SSF53254">
    <property type="entry name" value="Phosphoglycerate mutase-like"/>
    <property type="match status" value="1"/>
</dbReference>
<dbReference type="Gene3D" id="3.40.50.1240">
    <property type="entry name" value="Phosphoglycerate mutase-like"/>
    <property type="match status" value="1"/>
</dbReference>